<dbReference type="Proteomes" id="UP000799776">
    <property type="component" value="Unassembled WGS sequence"/>
</dbReference>
<dbReference type="OrthoDB" id="9984533at2759"/>
<keyword evidence="6" id="KW-1185">Reference proteome</keyword>
<dbReference type="InterPro" id="IPR036291">
    <property type="entry name" value="NAD(P)-bd_dom_sf"/>
</dbReference>
<keyword evidence="1" id="KW-0521">NADP</keyword>
<comment type="caution">
    <text evidence="5">The sequence shown here is derived from an EMBL/GenBank/DDBJ whole genome shotgun (WGS) entry which is preliminary data.</text>
</comment>
<dbReference type="Pfam" id="PF05368">
    <property type="entry name" value="NmrA"/>
    <property type="match status" value="1"/>
</dbReference>
<dbReference type="EMBL" id="ML978711">
    <property type="protein sequence ID" value="KAF2092332.1"/>
    <property type="molecule type" value="Genomic_DNA"/>
</dbReference>
<keyword evidence="2" id="KW-0560">Oxidoreductase</keyword>
<gene>
    <name evidence="5" type="ORF">K490DRAFT_61770</name>
</gene>
<sequence>MGSIVEKDSGRSSIGNVLIIGNQSLSSTIVHALSHNPSLRISVLTSPSQTPPTLSHSHSHPQITHKTTDFSPPSLRTAFAHQDLIISTISGGDYALQTRIINAAVSAGVPRFIPHEFGPDSLNLRVQDRLPPAAERARVIRYLRGMQNEPEHPSTVPSPPSASINGCGEHCTHDHSLTAEDSGVEVEISSGFSAPFSWVAIACGCILDAKLTSGDLGFHLKWQSATIHGDGSERFAATSLAYVGQIVASVIEKWDDDRVRNRYLCVSGTVTTANEVIECLMEKTGKEWEVGYVEVGECVKEGRRRIETGWPDAGMFLMEKSVLVDEEVSAVEGFISGEGRAVLGLGEENVVDVVERAVEDFGVNGKGDCGCS</sequence>
<dbReference type="Gene3D" id="3.90.25.10">
    <property type="entry name" value="UDP-galactose 4-epimerase, domain 1"/>
    <property type="match status" value="1"/>
</dbReference>
<dbReference type="PANTHER" id="PTHR47706">
    <property type="entry name" value="NMRA-LIKE FAMILY PROTEIN"/>
    <property type="match status" value="1"/>
</dbReference>
<dbReference type="PANTHER" id="PTHR47706:SF10">
    <property type="entry name" value="NMRA-LIKE DOMAIN-CONTAINING PROTEIN"/>
    <property type="match status" value="1"/>
</dbReference>
<evidence type="ECO:0000256" key="1">
    <source>
        <dbReference type="ARBA" id="ARBA00022857"/>
    </source>
</evidence>
<organism evidence="5 6">
    <name type="scientific">Saccharata proteae CBS 121410</name>
    <dbReference type="NCBI Taxonomy" id="1314787"/>
    <lineage>
        <taxon>Eukaryota</taxon>
        <taxon>Fungi</taxon>
        <taxon>Dikarya</taxon>
        <taxon>Ascomycota</taxon>
        <taxon>Pezizomycotina</taxon>
        <taxon>Dothideomycetes</taxon>
        <taxon>Dothideomycetes incertae sedis</taxon>
        <taxon>Botryosphaeriales</taxon>
        <taxon>Saccharataceae</taxon>
        <taxon>Saccharata</taxon>
    </lineage>
</organism>
<evidence type="ECO:0000313" key="6">
    <source>
        <dbReference type="Proteomes" id="UP000799776"/>
    </source>
</evidence>
<dbReference type="InterPro" id="IPR008030">
    <property type="entry name" value="NmrA-like"/>
</dbReference>
<dbReference type="InterPro" id="IPR051609">
    <property type="entry name" value="NmrA/Isoflavone_reductase-like"/>
</dbReference>
<evidence type="ECO:0000313" key="5">
    <source>
        <dbReference type="EMBL" id="KAF2092332.1"/>
    </source>
</evidence>
<feature type="domain" description="NmrA-like" evidence="4">
    <location>
        <begin position="72"/>
        <end position="146"/>
    </location>
</feature>
<dbReference type="Gene3D" id="3.40.50.720">
    <property type="entry name" value="NAD(P)-binding Rossmann-like Domain"/>
    <property type="match status" value="2"/>
</dbReference>
<accession>A0A9P4I361</accession>
<feature type="compositionally biased region" description="Polar residues" evidence="3">
    <location>
        <begin position="45"/>
        <end position="71"/>
    </location>
</feature>
<dbReference type="AlphaFoldDB" id="A0A9P4I361"/>
<reference evidence="5" key="1">
    <citation type="journal article" date="2020" name="Stud. Mycol.">
        <title>101 Dothideomycetes genomes: a test case for predicting lifestyles and emergence of pathogens.</title>
        <authorList>
            <person name="Haridas S."/>
            <person name="Albert R."/>
            <person name="Binder M."/>
            <person name="Bloem J."/>
            <person name="Labutti K."/>
            <person name="Salamov A."/>
            <person name="Andreopoulos B."/>
            <person name="Baker S."/>
            <person name="Barry K."/>
            <person name="Bills G."/>
            <person name="Bluhm B."/>
            <person name="Cannon C."/>
            <person name="Castanera R."/>
            <person name="Culley D."/>
            <person name="Daum C."/>
            <person name="Ezra D."/>
            <person name="Gonzalez J."/>
            <person name="Henrissat B."/>
            <person name="Kuo A."/>
            <person name="Liang C."/>
            <person name="Lipzen A."/>
            <person name="Lutzoni F."/>
            <person name="Magnuson J."/>
            <person name="Mondo S."/>
            <person name="Nolan M."/>
            <person name="Ohm R."/>
            <person name="Pangilinan J."/>
            <person name="Park H.-J."/>
            <person name="Ramirez L."/>
            <person name="Alfaro M."/>
            <person name="Sun H."/>
            <person name="Tritt A."/>
            <person name="Yoshinaga Y."/>
            <person name="Zwiers L.-H."/>
            <person name="Turgeon B."/>
            <person name="Goodwin S."/>
            <person name="Spatafora J."/>
            <person name="Crous P."/>
            <person name="Grigoriev I."/>
        </authorList>
    </citation>
    <scope>NUCLEOTIDE SEQUENCE</scope>
    <source>
        <strain evidence="5">CBS 121410</strain>
    </source>
</reference>
<evidence type="ECO:0000259" key="4">
    <source>
        <dbReference type="Pfam" id="PF05368"/>
    </source>
</evidence>
<feature type="region of interest" description="Disordered" evidence="3">
    <location>
        <begin position="45"/>
        <end position="72"/>
    </location>
</feature>
<evidence type="ECO:0000256" key="3">
    <source>
        <dbReference type="SAM" id="MobiDB-lite"/>
    </source>
</evidence>
<dbReference type="GO" id="GO:0016491">
    <property type="term" value="F:oxidoreductase activity"/>
    <property type="evidence" value="ECO:0007669"/>
    <property type="project" value="UniProtKB-KW"/>
</dbReference>
<evidence type="ECO:0000256" key="2">
    <source>
        <dbReference type="ARBA" id="ARBA00023002"/>
    </source>
</evidence>
<proteinExistence type="predicted"/>
<dbReference type="SUPFAM" id="SSF51735">
    <property type="entry name" value="NAD(P)-binding Rossmann-fold domains"/>
    <property type="match status" value="1"/>
</dbReference>
<name>A0A9P4I361_9PEZI</name>
<protein>
    <submittedName>
        <fullName evidence="5">Isoflavone reductase family protein</fullName>
    </submittedName>
</protein>